<sequence length="136" mass="15152">FDIPHTIYSTAPPGRCDVPQRLDVYTDCTSCAASITASCPRGFTKLGTNNCRSLLLLCSYVVQIGGREMELQGCQHTCVKSFLHPKCCPGHWGPLCLCESTHSGHISFNADTLTENNKSIIRNDKIILFKEKQYQR</sequence>
<keyword evidence="4" id="KW-0325">Glycoprotein</keyword>
<name>A0A3Q2DIM1_CYPVA</name>
<organism evidence="5 6">
    <name type="scientific">Cyprinodon variegatus</name>
    <name type="common">Sheepshead minnow</name>
    <dbReference type="NCBI Taxonomy" id="28743"/>
    <lineage>
        <taxon>Eukaryota</taxon>
        <taxon>Metazoa</taxon>
        <taxon>Chordata</taxon>
        <taxon>Craniata</taxon>
        <taxon>Vertebrata</taxon>
        <taxon>Euteleostomi</taxon>
        <taxon>Actinopterygii</taxon>
        <taxon>Neopterygii</taxon>
        <taxon>Teleostei</taxon>
        <taxon>Neoteleostei</taxon>
        <taxon>Acanthomorphata</taxon>
        <taxon>Ovalentaria</taxon>
        <taxon>Atherinomorphae</taxon>
        <taxon>Cyprinodontiformes</taxon>
        <taxon>Cyprinodontidae</taxon>
        <taxon>Cyprinodon</taxon>
    </lineage>
</organism>
<evidence type="ECO:0000313" key="6">
    <source>
        <dbReference type="Proteomes" id="UP000265020"/>
    </source>
</evidence>
<dbReference type="Ensembl" id="ENSCVAT00000033056.1">
    <property type="protein sequence ID" value="ENSCVAP00000019236.1"/>
    <property type="gene ID" value="ENSCVAG00000022577.1"/>
</dbReference>
<comment type="subcellular location">
    <subcellularLocation>
        <location evidence="1">Membrane</location>
    </subcellularLocation>
</comment>
<dbReference type="GO" id="GO:0016020">
    <property type="term" value="C:membrane"/>
    <property type="evidence" value="ECO:0007669"/>
    <property type="project" value="UniProtKB-SubCell"/>
</dbReference>
<evidence type="ECO:0000256" key="2">
    <source>
        <dbReference type="ARBA" id="ARBA00023136"/>
    </source>
</evidence>
<dbReference type="GeneTree" id="ENSGT00940000157928"/>
<keyword evidence="2" id="KW-0472">Membrane</keyword>
<evidence type="ECO:0000256" key="1">
    <source>
        <dbReference type="ARBA" id="ARBA00004370"/>
    </source>
</evidence>
<reference evidence="5" key="1">
    <citation type="submission" date="2025-08" db="UniProtKB">
        <authorList>
            <consortium name="Ensembl"/>
        </authorList>
    </citation>
    <scope>IDENTIFICATION</scope>
</reference>
<dbReference type="STRING" id="28743.ENSCVAP00000019236"/>
<dbReference type="AlphaFoldDB" id="A0A3Q2DIM1"/>
<evidence type="ECO:0000256" key="4">
    <source>
        <dbReference type="ARBA" id="ARBA00023180"/>
    </source>
</evidence>
<protein>
    <submittedName>
        <fullName evidence="5">Uncharacterized protein</fullName>
    </submittedName>
</protein>
<proteinExistence type="predicted"/>
<reference evidence="5" key="2">
    <citation type="submission" date="2025-09" db="UniProtKB">
        <authorList>
            <consortium name="Ensembl"/>
        </authorList>
    </citation>
    <scope>IDENTIFICATION</scope>
</reference>
<accession>A0A3Q2DIM1</accession>
<keyword evidence="3" id="KW-1015">Disulfide bond</keyword>
<evidence type="ECO:0000313" key="5">
    <source>
        <dbReference type="Ensembl" id="ENSCVAP00000019236.1"/>
    </source>
</evidence>
<dbReference type="PANTHER" id="PTHR24038">
    <property type="entry name" value="STABILIN"/>
    <property type="match status" value="1"/>
</dbReference>
<dbReference type="PANTHER" id="PTHR24038:SF8">
    <property type="entry name" value="STABILIN-1"/>
    <property type="match status" value="1"/>
</dbReference>
<dbReference type="Proteomes" id="UP000265020">
    <property type="component" value="Unassembled WGS sequence"/>
</dbReference>
<evidence type="ECO:0000256" key="3">
    <source>
        <dbReference type="ARBA" id="ARBA00023157"/>
    </source>
</evidence>
<keyword evidence="6" id="KW-1185">Reference proteome</keyword>